<reference evidence="2 3" key="1">
    <citation type="submission" date="2024-05" db="EMBL/GenBank/DDBJ databases">
        <title>Genome sequencing and assembly of Indian major carp, Cirrhinus mrigala (Hamilton, 1822).</title>
        <authorList>
            <person name="Mohindra V."/>
            <person name="Chowdhury L.M."/>
            <person name="Lal K."/>
            <person name="Jena J.K."/>
        </authorList>
    </citation>
    <scope>NUCLEOTIDE SEQUENCE [LARGE SCALE GENOMIC DNA]</scope>
    <source>
        <strain evidence="2">CM1030</strain>
        <tissue evidence="2">Blood</tissue>
    </source>
</reference>
<proteinExistence type="predicted"/>
<gene>
    <name evidence="2" type="ORF">M9458_016521</name>
</gene>
<dbReference type="EMBL" id="JAMKFB020000007">
    <property type="protein sequence ID" value="KAL0189422.1"/>
    <property type="molecule type" value="Genomic_DNA"/>
</dbReference>
<organism evidence="2 3">
    <name type="scientific">Cirrhinus mrigala</name>
    <name type="common">Mrigala</name>
    <dbReference type="NCBI Taxonomy" id="683832"/>
    <lineage>
        <taxon>Eukaryota</taxon>
        <taxon>Metazoa</taxon>
        <taxon>Chordata</taxon>
        <taxon>Craniata</taxon>
        <taxon>Vertebrata</taxon>
        <taxon>Euteleostomi</taxon>
        <taxon>Actinopterygii</taxon>
        <taxon>Neopterygii</taxon>
        <taxon>Teleostei</taxon>
        <taxon>Ostariophysi</taxon>
        <taxon>Cypriniformes</taxon>
        <taxon>Cyprinidae</taxon>
        <taxon>Labeoninae</taxon>
        <taxon>Labeonini</taxon>
        <taxon>Cirrhinus</taxon>
    </lineage>
</organism>
<keyword evidence="3" id="KW-1185">Reference proteome</keyword>
<protein>
    <submittedName>
        <fullName evidence="2">Uncharacterized protein</fullName>
    </submittedName>
</protein>
<feature type="region of interest" description="Disordered" evidence="1">
    <location>
        <begin position="51"/>
        <end position="89"/>
    </location>
</feature>
<evidence type="ECO:0000256" key="1">
    <source>
        <dbReference type="SAM" id="MobiDB-lite"/>
    </source>
</evidence>
<accession>A0ABD0QTB0</accession>
<evidence type="ECO:0000313" key="2">
    <source>
        <dbReference type="EMBL" id="KAL0189422.1"/>
    </source>
</evidence>
<dbReference type="Proteomes" id="UP001529510">
    <property type="component" value="Unassembled WGS sequence"/>
</dbReference>
<feature type="non-terminal residue" evidence="2">
    <location>
        <position position="1"/>
    </location>
</feature>
<sequence length="136" mass="14771">ETQLLPPLHPSSYSMEQAVEIIRSRNGSAIIPAEGRPHRGHNSPLVATYPTLTDEEEEDSVSPTDSGVHRVLMEPDGFENGGSETASSQISEALSSHFERTNGTLRPKSKPNNILLPANTLFLTPHSPTIHKAQIV</sequence>
<dbReference type="AlphaFoldDB" id="A0ABD0QTB0"/>
<comment type="caution">
    <text evidence="2">The sequence shown here is derived from an EMBL/GenBank/DDBJ whole genome shotgun (WGS) entry which is preliminary data.</text>
</comment>
<name>A0ABD0QTB0_CIRMR</name>
<evidence type="ECO:0000313" key="3">
    <source>
        <dbReference type="Proteomes" id="UP001529510"/>
    </source>
</evidence>